<keyword evidence="3" id="KW-1185">Reference proteome</keyword>
<reference evidence="3" key="1">
    <citation type="journal article" date="2021" name="Elife">
        <title>Highly contiguous assemblies of 101 drosophilid genomes.</title>
        <authorList>
            <person name="Kim B.Y."/>
            <person name="Wang J.R."/>
            <person name="Miller D.E."/>
            <person name="Barmina O."/>
            <person name="Delaney E."/>
            <person name="Thompson A."/>
            <person name="Comeault A.A."/>
            <person name="Peede D."/>
            <person name="D'Agostino E.R."/>
            <person name="Pelaez J."/>
            <person name="Aguilar J.M."/>
            <person name="Haji D."/>
            <person name="Matsunaga T."/>
            <person name="Armstrong E.E."/>
            <person name="Zych M."/>
            <person name="Ogawa Y."/>
            <person name="Stamenkovic-Radak M."/>
            <person name="Jelic M."/>
            <person name="Veselinovic M.S."/>
            <person name="Tanaskovic M."/>
            <person name="Eric P."/>
            <person name="Gao J.J."/>
            <person name="Katoh T.K."/>
            <person name="Toda M.J."/>
            <person name="Watabe H."/>
            <person name="Watada M."/>
            <person name="Davis J.S."/>
            <person name="Moyle L.C."/>
            <person name="Manoli G."/>
            <person name="Bertolini E."/>
            <person name="Kostal V."/>
            <person name="Hawley R.S."/>
            <person name="Takahashi A."/>
            <person name="Jones C.D."/>
            <person name="Price D.K."/>
            <person name="Whiteman N."/>
            <person name="Kopp A."/>
            <person name="Matute D.R."/>
            <person name="Petrov D.A."/>
        </authorList>
    </citation>
    <scope>NUCLEOTIDE SEQUENCE [LARGE SCALE GENOMIC DNA]</scope>
</reference>
<dbReference type="Proteomes" id="UP001652680">
    <property type="component" value="Unassembled WGS sequence"/>
</dbReference>
<proteinExistence type="predicted"/>
<name>A0ABM5J735_DRORH</name>
<dbReference type="RefSeq" id="XP_044314640.1">
    <property type="nucleotide sequence ID" value="XM_044458705.1"/>
</dbReference>
<protein>
    <submittedName>
        <fullName evidence="2">Uncharacterized protein</fullName>
    </submittedName>
</protein>
<organism evidence="2 3">
    <name type="scientific">Drosophila rhopaloa</name>
    <name type="common">Fruit fly</name>
    <dbReference type="NCBI Taxonomy" id="1041015"/>
    <lineage>
        <taxon>Eukaryota</taxon>
        <taxon>Metazoa</taxon>
        <taxon>Ecdysozoa</taxon>
        <taxon>Arthropoda</taxon>
        <taxon>Hexapoda</taxon>
        <taxon>Insecta</taxon>
        <taxon>Pterygota</taxon>
        <taxon>Neoptera</taxon>
        <taxon>Endopterygota</taxon>
        <taxon>Diptera</taxon>
        <taxon>Brachycera</taxon>
        <taxon>Muscomorpha</taxon>
        <taxon>Ephydroidea</taxon>
        <taxon>Drosophilidae</taxon>
        <taxon>Drosophila</taxon>
        <taxon>Sophophora</taxon>
    </lineage>
</organism>
<dbReference type="EnsemblMetazoa" id="XM_044458705.1">
    <property type="protein sequence ID" value="XP_044314640.1"/>
    <property type="gene ID" value="LOC123037527"/>
</dbReference>
<dbReference type="GeneID" id="123037527"/>
<keyword evidence="1" id="KW-0732">Signal</keyword>
<accession>A0ABM5J735</accession>
<feature type="chain" id="PRO_5046338398" evidence="1">
    <location>
        <begin position="24"/>
        <end position="122"/>
    </location>
</feature>
<evidence type="ECO:0000256" key="1">
    <source>
        <dbReference type="SAM" id="SignalP"/>
    </source>
</evidence>
<evidence type="ECO:0000313" key="3">
    <source>
        <dbReference type="Proteomes" id="UP001652680"/>
    </source>
</evidence>
<reference evidence="2" key="2">
    <citation type="submission" date="2025-05" db="UniProtKB">
        <authorList>
            <consortium name="EnsemblMetazoa"/>
        </authorList>
    </citation>
    <scope>IDENTIFICATION</scope>
</reference>
<feature type="signal peptide" evidence="1">
    <location>
        <begin position="1"/>
        <end position="23"/>
    </location>
</feature>
<sequence>MKTSLLLTFVMMMLGVTLRLVLAGADHGYTYVQPLGEQLDEIQRDTLPRKHRVRPRGYPEFSYQNCGDPDEVDYAAALATYHANRPQLRRIYNHQEVQVDSSFFEPSLQRIKELKRILLDQQ</sequence>
<evidence type="ECO:0000313" key="2">
    <source>
        <dbReference type="EnsemblMetazoa" id="XP_044314640.1"/>
    </source>
</evidence>